<organism evidence="1 2">
    <name type="scientific">Potamilus streckersoni</name>
    <dbReference type="NCBI Taxonomy" id="2493646"/>
    <lineage>
        <taxon>Eukaryota</taxon>
        <taxon>Metazoa</taxon>
        <taxon>Spiralia</taxon>
        <taxon>Lophotrochozoa</taxon>
        <taxon>Mollusca</taxon>
        <taxon>Bivalvia</taxon>
        <taxon>Autobranchia</taxon>
        <taxon>Heteroconchia</taxon>
        <taxon>Palaeoheterodonta</taxon>
        <taxon>Unionida</taxon>
        <taxon>Unionoidea</taxon>
        <taxon>Unionidae</taxon>
        <taxon>Ambleminae</taxon>
        <taxon>Lampsilini</taxon>
        <taxon>Potamilus</taxon>
    </lineage>
</organism>
<sequence length="74" mass="8383">MNTFKVCDYQEFTDLNVSKDISKDVSEDDKMAGKVKKAVASDVDLSKYVTQVELADLMNLAEVDLDEDKQYKVD</sequence>
<gene>
    <name evidence="1" type="ORF">CHS0354_012965</name>
</gene>
<dbReference type="Proteomes" id="UP001195483">
    <property type="component" value="Unassembled WGS sequence"/>
</dbReference>
<proteinExistence type="predicted"/>
<keyword evidence="2" id="KW-1185">Reference proteome</keyword>
<dbReference type="EMBL" id="JAEAOA010000784">
    <property type="protein sequence ID" value="KAK3594399.1"/>
    <property type="molecule type" value="Genomic_DNA"/>
</dbReference>
<protein>
    <submittedName>
        <fullName evidence="1">Uncharacterized protein</fullName>
    </submittedName>
</protein>
<evidence type="ECO:0000313" key="1">
    <source>
        <dbReference type="EMBL" id="KAK3594399.1"/>
    </source>
</evidence>
<reference evidence="1" key="2">
    <citation type="journal article" date="2021" name="Genome Biol. Evol.">
        <title>Developing a high-quality reference genome for a parasitic bivalve with doubly uniparental inheritance (Bivalvia: Unionida).</title>
        <authorList>
            <person name="Smith C.H."/>
        </authorList>
    </citation>
    <scope>NUCLEOTIDE SEQUENCE</scope>
    <source>
        <strain evidence="1">CHS0354</strain>
        <tissue evidence="1">Mantle</tissue>
    </source>
</reference>
<accession>A0AAE0SM24</accession>
<comment type="caution">
    <text evidence="1">The sequence shown here is derived from an EMBL/GenBank/DDBJ whole genome shotgun (WGS) entry which is preliminary data.</text>
</comment>
<dbReference type="AlphaFoldDB" id="A0AAE0SM24"/>
<reference evidence="1" key="1">
    <citation type="journal article" date="2021" name="Genome Biol. Evol.">
        <title>A High-Quality Reference Genome for a Parasitic Bivalve with Doubly Uniparental Inheritance (Bivalvia: Unionida).</title>
        <authorList>
            <person name="Smith C.H."/>
        </authorList>
    </citation>
    <scope>NUCLEOTIDE SEQUENCE</scope>
    <source>
        <strain evidence="1">CHS0354</strain>
    </source>
</reference>
<reference evidence="1" key="3">
    <citation type="submission" date="2023-05" db="EMBL/GenBank/DDBJ databases">
        <authorList>
            <person name="Smith C.H."/>
        </authorList>
    </citation>
    <scope>NUCLEOTIDE SEQUENCE</scope>
    <source>
        <strain evidence="1">CHS0354</strain>
        <tissue evidence="1">Mantle</tissue>
    </source>
</reference>
<evidence type="ECO:0000313" key="2">
    <source>
        <dbReference type="Proteomes" id="UP001195483"/>
    </source>
</evidence>
<name>A0AAE0SM24_9BIVA</name>